<proteinExistence type="predicted"/>
<keyword evidence="4" id="KW-1185">Reference proteome</keyword>
<dbReference type="RefSeq" id="XP_019028720.1">
    <property type="nucleotide sequence ID" value="XM_019179239.1"/>
</dbReference>
<reference evidence="3 4" key="1">
    <citation type="submission" date="2016-06" db="EMBL/GenBank/DDBJ databases">
        <title>Evolution of pathogenesis and genome organization in the Tremellales.</title>
        <authorList>
            <person name="Cuomo C."/>
            <person name="Litvintseva A."/>
            <person name="Heitman J."/>
            <person name="Chen Y."/>
            <person name="Sun S."/>
            <person name="Springer D."/>
            <person name="Dromer F."/>
            <person name="Young S."/>
            <person name="Zeng Q."/>
            <person name="Chapman S."/>
            <person name="Gujja S."/>
            <person name="Saif S."/>
            <person name="Birren B."/>
        </authorList>
    </citation>
    <scope>NUCLEOTIDE SEQUENCE [LARGE SCALE GENOMIC DNA]</scope>
    <source>
        <strain evidence="3 4">CBS 7118</strain>
    </source>
</reference>
<dbReference type="PANTHER" id="PTHR12121:SF36">
    <property type="entry name" value="ENDONUCLEASE_EXONUCLEASE_PHOSPHATASE DOMAIN-CONTAINING PROTEIN"/>
    <property type="match status" value="1"/>
</dbReference>
<evidence type="ECO:0000313" key="4">
    <source>
        <dbReference type="Proteomes" id="UP000094819"/>
    </source>
</evidence>
<dbReference type="Gene3D" id="3.60.10.10">
    <property type="entry name" value="Endonuclease/exonuclease/phosphatase"/>
    <property type="match status" value="1"/>
</dbReference>
<organism evidence="3 4">
    <name type="scientific">Cryptococcus wingfieldii CBS 7118</name>
    <dbReference type="NCBI Taxonomy" id="1295528"/>
    <lineage>
        <taxon>Eukaryota</taxon>
        <taxon>Fungi</taxon>
        <taxon>Dikarya</taxon>
        <taxon>Basidiomycota</taxon>
        <taxon>Agaricomycotina</taxon>
        <taxon>Tremellomycetes</taxon>
        <taxon>Tremellales</taxon>
        <taxon>Cryptococcaceae</taxon>
        <taxon>Cryptococcus</taxon>
    </lineage>
</organism>
<evidence type="ECO:0000313" key="3">
    <source>
        <dbReference type="EMBL" id="ODN86537.1"/>
    </source>
</evidence>
<evidence type="ECO:0000259" key="2">
    <source>
        <dbReference type="Pfam" id="PF03372"/>
    </source>
</evidence>
<dbReference type="Proteomes" id="UP000094819">
    <property type="component" value="Unassembled WGS sequence"/>
</dbReference>
<feature type="domain" description="Endonuclease/exonuclease/phosphatase" evidence="2">
    <location>
        <begin position="69"/>
        <end position="320"/>
    </location>
</feature>
<sequence length="368" mass="40267">MFLHTAPSCIIITLLSLVSTQTTARPLTLVTRNTPPSDVSELHIATVNIKNSNIADPNADPDSPWSEKGWDDRKTRLVDALLSTGPLDIWGAQEVLNNQLNDLDGLVGDTFAHVGVGRDDGQEAGEYSPIFYDSSKFDIVRWNTTWLSETPDTPGSIGWDADLTRIATLLTLKYKAGAQEGQLVHAFNTHYDNAGTEARAQSSLLLRATIYQWVQDVEQSEGARGDAPVVFFGDFNSPPEEDGYKNMVSTDPLPNGNASYTFLDTYTHLLTSNSSSSSTYGTPQTRPYGPEHTYTGFEAPGYNMTKRIDFVLVGAELDGAQSGSGEGRGGWEVVRYGVVDNYVEGDRDGFDARWSDHRAVRATIAKQT</sequence>
<keyword evidence="1" id="KW-0732">Signal</keyword>
<dbReference type="GeneID" id="30196442"/>
<dbReference type="AlphaFoldDB" id="A0A1E3ID51"/>
<comment type="caution">
    <text evidence="3">The sequence shown here is derived from an EMBL/GenBank/DDBJ whole genome shotgun (WGS) entry which is preliminary data.</text>
</comment>
<accession>A0A1E3ID51</accession>
<dbReference type="CDD" id="cd09083">
    <property type="entry name" value="EEP-1"/>
    <property type="match status" value="1"/>
</dbReference>
<feature type="chain" id="PRO_5009129743" description="Endonuclease/exonuclease/phosphatase domain-containing protein" evidence="1">
    <location>
        <begin position="25"/>
        <end position="368"/>
    </location>
</feature>
<dbReference type="InterPro" id="IPR050410">
    <property type="entry name" value="CCR4/nocturin_mRNA_transcr"/>
</dbReference>
<evidence type="ECO:0000256" key="1">
    <source>
        <dbReference type="SAM" id="SignalP"/>
    </source>
</evidence>
<feature type="signal peptide" evidence="1">
    <location>
        <begin position="1"/>
        <end position="24"/>
    </location>
</feature>
<name>A0A1E3ID51_9TREE</name>
<dbReference type="EMBL" id="AWGH01000031">
    <property type="protein sequence ID" value="ODN86537.1"/>
    <property type="molecule type" value="Genomic_DNA"/>
</dbReference>
<dbReference type="InterPro" id="IPR005135">
    <property type="entry name" value="Endo/exonuclease/phosphatase"/>
</dbReference>
<dbReference type="SUPFAM" id="SSF56219">
    <property type="entry name" value="DNase I-like"/>
    <property type="match status" value="1"/>
</dbReference>
<dbReference type="OrthoDB" id="2583791at2759"/>
<dbReference type="Pfam" id="PF03372">
    <property type="entry name" value="Exo_endo_phos"/>
    <property type="match status" value="1"/>
</dbReference>
<dbReference type="GO" id="GO:0000175">
    <property type="term" value="F:3'-5'-RNA exonuclease activity"/>
    <property type="evidence" value="ECO:0007669"/>
    <property type="project" value="TreeGrafter"/>
</dbReference>
<dbReference type="InterPro" id="IPR036691">
    <property type="entry name" value="Endo/exonu/phosph_ase_sf"/>
</dbReference>
<gene>
    <name evidence="3" type="ORF">L198_07231</name>
</gene>
<dbReference type="PANTHER" id="PTHR12121">
    <property type="entry name" value="CARBON CATABOLITE REPRESSOR PROTEIN 4"/>
    <property type="match status" value="1"/>
</dbReference>
<dbReference type="FunFam" id="3.60.10.10:FF:000104">
    <property type="entry name" value="Endonuclease/exonuclease/phosphatase"/>
    <property type="match status" value="1"/>
</dbReference>
<protein>
    <recommendedName>
        <fullName evidence="2">Endonuclease/exonuclease/phosphatase domain-containing protein</fullName>
    </recommendedName>
</protein>